<dbReference type="Ensembl" id="ENSCVAT00000032746.1">
    <property type="protein sequence ID" value="ENSCVAP00000032023.1"/>
    <property type="gene ID" value="ENSCVAG00000021726.1"/>
</dbReference>
<dbReference type="GeneTree" id="ENSGT00940000175375"/>
<protein>
    <submittedName>
        <fullName evidence="2">Coiled-coil domain containing 122</fullName>
    </submittedName>
</protein>
<proteinExistence type="predicted"/>
<evidence type="ECO:0000256" key="1">
    <source>
        <dbReference type="SAM" id="Coils"/>
    </source>
</evidence>
<feature type="coiled-coil region" evidence="1">
    <location>
        <begin position="170"/>
        <end position="218"/>
    </location>
</feature>
<name>A0A3Q2EHJ8_CYPVA</name>
<accession>A0A3Q2EHJ8</accession>
<dbReference type="AlphaFoldDB" id="A0A3Q2EHJ8"/>
<reference evidence="2" key="1">
    <citation type="submission" date="2025-08" db="UniProtKB">
        <authorList>
            <consortium name="Ensembl"/>
        </authorList>
    </citation>
    <scope>IDENTIFICATION</scope>
</reference>
<dbReference type="OMA" id="FMTELYE"/>
<evidence type="ECO:0000313" key="2">
    <source>
        <dbReference type="Ensembl" id="ENSCVAP00000032023.1"/>
    </source>
</evidence>
<sequence>MQETLADVKKKCQHAKQEVKSKSREIQLLEGQMDHLERQRKVLHDRCASINKGNIELQMYIQEEVEDAQLTLGKFSMYREKMKGHRNAVLQAACQTETHRELEEKKMLVWKLKQEKEQLREDLENPNGNVLQTAKGETDSLKREISERSLAVAAMTHQLKKELDTNVKLKKDIEIQNRRHEAIVKRLRCQLSRTQAVHRQTLDEILQLQQQLTELKGQQHSSEDW</sequence>
<dbReference type="Proteomes" id="UP000265020">
    <property type="component" value="Unassembled WGS sequence"/>
</dbReference>
<feature type="coiled-coil region" evidence="1">
    <location>
        <begin position="5"/>
        <end position="46"/>
    </location>
</feature>
<reference evidence="2" key="2">
    <citation type="submission" date="2025-09" db="UniProtKB">
        <authorList>
            <consortium name="Ensembl"/>
        </authorList>
    </citation>
    <scope>IDENTIFICATION</scope>
</reference>
<keyword evidence="1" id="KW-0175">Coiled coil</keyword>
<keyword evidence="3" id="KW-1185">Reference proteome</keyword>
<evidence type="ECO:0000313" key="3">
    <source>
        <dbReference type="Proteomes" id="UP000265020"/>
    </source>
</evidence>
<organism evidence="2 3">
    <name type="scientific">Cyprinodon variegatus</name>
    <name type="common">Sheepshead minnow</name>
    <dbReference type="NCBI Taxonomy" id="28743"/>
    <lineage>
        <taxon>Eukaryota</taxon>
        <taxon>Metazoa</taxon>
        <taxon>Chordata</taxon>
        <taxon>Craniata</taxon>
        <taxon>Vertebrata</taxon>
        <taxon>Euteleostomi</taxon>
        <taxon>Actinopterygii</taxon>
        <taxon>Neopterygii</taxon>
        <taxon>Teleostei</taxon>
        <taxon>Neoteleostei</taxon>
        <taxon>Acanthomorphata</taxon>
        <taxon>Ovalentaria</taxon>
        <taxon>Atherinomorphae</taxon>
        <taxon>Cyprinodontiformes</taxon>
        <taxon>Cyprinodontidae</taxon>
        <taxon>Cyprinodon</taxon>
    </lineage>
</organism>